<evidence type="ECO:0000256" key="2">
    <source>
        <dbReference type="SAM" id="MobiDB-lite"/>
    </source>
</evidence>
<keyword evidence="1" id="KW-0175">Coiled coil</keyword>
<dbReference type="InterPro" id="IPR043502">
    <property type="entry name" value="DNA/RNA_pol_sf"/>
</dbReference>
<dbReference type="InterPro" id="IPR000477">
    <property type="entry name" value="RT_dom"/>
</dbReference>
<feature type="compositionally biased region" description="Polar residues" evidence="2">
    <location>
        <begin position="179"/>
        <end position="188"/>
    </location>
</feature>
<dbReference type="PANTHER" id="PTHR33064:SF29">
    <property type="entry name" value="PEPTIDASE A2 DOMAIN-CONTAINING PROTEIN-RELATED"/>
    <property type="match status" value="1"/>
</dbReference>
<dbReference type="AlphaFoldDB" id="A0A813SEY8"/>
<proteinExistence type="predicted"/>
<sequence>MDLILNKLTNSIAYIDDILTFSKTFEEHIEHLESLLKKLKETYMKVKTVKCKKARKTTMLNGYKISEKGIKIVESRVKVIKEYPKPKTCKQVKQFLGLASYYRQFIPDFSDIVDALNKLTPKDVRFKLDENCSKSYILPNFEGDEFLQKRPEMIFDGVRSPVESQDRIKPKLTKETLKITESTGSSPVDQCKKEQKEEDSQEIFS</sequence>
<evidence type="ECO:0000256" key="1">
    <source>
        <dbReference type="SAM" id="Coils"/>
    </source>
</evidence>
<organism evidence="4 5">
    <name type="scientific">Brachionus calyciflorus</name>
    <dbReference type="NCBI Taxonomy" id="104777"/>
    <lineage>
        <taxon>Eukaryota</taxon>
        <taxon>Metazoa</taxon>
        <taxon>Spiralia</taxon>
        <taxon>Gnathifera</taxon>
        <taxon>Rotifera</taxon>
        <taxon>Eurotatoria</taxon>
        <taxon>Monogononta</taxon>
        <taxon>Pseudotrocha</taxon>
        <taxon>Ploima</taxon>
        <taxon>Brachionidae</taxon>
        <taxon>Brachionus</taxon>
    </lineage>
</organism>
<feature type="region of interest" description="Disordered" evidence="2">
    <location>
        <begin position="173"/>
        <end position="205"/>
    </location>
</feature>
<dbReference type="EMBL" id="CAJNOC010000754">
    <property type="protein sequence ID" value="CAF0799602.1"/>
    <property type="molecule type" value="Genomic_DNA"/>
</dbReference>
<accession>A0A813SEY8</accession>
<dbReference type="Proteomes" id="UP000663879">
    <property type="component" value="Unassembled WGS sequence"/>
</dbReference>
<dbReference type="PANTHER" id="PTHR33064">
    <property type="entry name" value="POL PROTEIN"/>
    <property type="match status" value="1"/>
</dbReference>
<feature type="coiled-coil region" evidence="1">
    <location>
        <begin position="22"/>
        <end position="49"/>
    </location>
</feature>
<dbReference type="SUPFAM" id="SSF56672">
    <property type="entry name" value="DNA/RNA polymerases"/>
    <property type="match status" value="1"/>
</dbReference>
<comment type="caution">
    <text evidence="4">The sequence shown here is derived from an EMBL/GenBank/DDBJ whole genome shotgun (WGS) entry which is preliminary data.</text>
</comment>
<evidence type="ECO:0000259" key="3">
    <source>
        <dbReference type="Pfam" id="PF00078"/>
    </source>
</evidence>
<dbReference type="Gene3D" id="3.30.70.270">
    <property type="match status" value="2"/>
</dbReference>
<protein>
    <recommendedName>
        <fullName evidence="3">Reverse transcriptase domain-containing protein</fullName>
    </recommendedName>
</protein>
<dbReference type="InterPro" id="IPR051320">
    <property type="entry name" value="Viral_Replic_Matur_Polypro"/>
</dbReference>
<dbReference type="Pfam" id="PF00078">
    <property type="entry name" value="RVT_1"/>
    <property type="match status" value="1"/>
</dbReference>
<keyword evidence="5" id="KW-1185">Reference proteome</keyword>
<name>A0A813SEY8_9BILA</name>
<dbReference type="InterPro" id="IPR043128">
    <property type="entry name" value="Rev_trsase/Diguanyl_cyclase"/>
</dbReference>
<evidence type="ECO:0000313" key="5">
    <source>
        <dbReference type="Proteomes" id="UP000663879"/>
    </source>
</evidence>
<evidence type="ECO:0000313" key="4">
    <source>
        <dbReference type="EMBL" id="CAF0799602.1"/>
    </source>
</evidence>
<dbReference type="OrthoDB" id="6430019at2759"/>
<reference evidence="4" key="1">
    <citation type="submission" date="2021-02" db="EMBL/GenBank/DDBJ databases">
        <authorList>
            <person name="Nowell W R."/>
        </authorList>
    </citation>
    <scope>NUCLEOTIDE SEQUENCE</scope>
    <source>
        <strain evidence="4">Ploen Becks lab</strain>
    </source>
</reference>
<feature type="domain" description="Reverse transcriptase" evidence="3">
    <location>
        <begin position="10"/>
        <end position="57"/>
    </location>
</feature>
<dbReference type="FunFam" id="3.30.70.270:FF:000020">
    <property type="entry name" value="Transposon Tf2-6 polyprotein-like Protein"/>
    <property type="match status" value="1"/>
</dbReference>
<gene>
    <name evidence="4" type="ORF">OXX778_LOCUS6397</name>
</gene>